<dbReference type="Proteomes" id="UP000308730">
    <property type="component" value="Unassembled WGS sequence"/>
</dbReference>
<name>A0A4S4MRF0_9APHY</name>
<dbReference type="GO" id="GO:0005737">
    <property type="term" value="C:cytoplasm"/>
    <property type="evidence" value="ECO:0007669"/>
    <property type="project" value="TreeGrafter"/>
</dbReference>
<dbReference type="Pfam" id="PF01266">
    <property type="entry name" value="DAO"/>
    <property type="match status" value="1"/>
</dbReference>
<feature type="signal peptide" evidence="1">
    <location>
        <begin position="1"/>
        <end position="24"/>
    </location>
</feature>
<dbReference type="InterPro" id="IPR006076">
    <property type="entry name" value="FAD-dep_OxRdtase"/>
</dbReference>
<dbReference type="Gene3D" id="3.50.50.60">
    <property type="entry name" value="FAD/NAD(P)-binding domain"/>
    <property type="match status" value="1"/>
</dbReference>
<dbReference type="PANTHER" id="PTHR13847:SF260">
    <property type="entry name" value="FAD DEPENDENT OXIDOREDUCTASE DOMAIN-CONTAINING PROTEIN"/>
    <property type="match status" value="1"/>
</dbReference>
<keyword evidence="1" id="KW-0732">Signal</keyword>
<reference evidence="3 4" key="1">
    <citation type="submission" date="2019-02" db="EMBL/GenBank/DDBJ databases">
        <title>Genome sequencing of the rare red list fungi Antrodiella citrinella (Flaviporus citrinellus).</title>
        <authorList>
            <person name="Buettner E."/>
            <person name="Kellner H."/>
        </authorList>
    </citation>
    <scope>NUCLEOTIDE SEQUENCE [LARGE SCALE GENOMIC DNA]</scope>
    <source>
        <strain evidence="3 4">DSM 108506</strain>
    </source>
</reference>
<evidence type="ECO:0000259" key="2">
    <source>
        <dbReference type="Pfam" id="PF01266"/>
    </source>
</evidence>
<proteinExistence type="predicted"/>
<keyword evidence="4" id="KW-1185">Reference proteome</keyword>
<evidence type="ECO:0000313" key="3">
    <source>
        <dbReference type="EMBL" id="THH27691.1"/>
    </source>
</evidence>
<evidence type="ECO:0000313" key="4">
    <source>
        <dbReference type="Proteomes" id="UP000308730"/>
    </source>
</evidence>
<protein>
    <recommendedName>
        <fullName evidence="2">FAD dependent oxidoreductase domain-containing protein</fullName>
    </recommendedName>
</protein>
<dbReference type="OrthoDB" id="429143at2759"/>
<accession>A0A4S4MRF0</accession>
<dbReference type="EMBL" id="SGPM01000232">
    <property type="protein sequence ID" value="THH27691.1"/>
    <property type="molecule type" value="Genomic_DNA"/>
</dbReference>
<feature type="domain" description="FAD dependent oxidoreductase" evidence="2">
    <location>
        <begin position="77"/>
        <end position="487"/>
    </location>
</feature>
<dbReference type="AlphaFoldDB" id="A0A4S4MRF0"/>
<dbReference type="InterPro" id="IPR036188">
    <property type="entry name" value="FAD/NAD-bd_sf"/>
</dbReference>
<comment type="caution">
    <text evidence="3">The sequence shown here is derived from an EMBL/GenBank/DDBJ whole genome shotgun (WGS) entry which is preliminary data.</text>
</comment>
<gene>
    <name evidence="3" type="ORF">EUX98_g6497</name>
</gene>
<dbReference type="SUPFAM" id="SSF51971">
    <property type="entry name" value="Nucleotide-binding domain"/>
    <property type="match status" value="1"/>
</dbReference>
<sequence>MKMIRTLPIALAAIMATLPVPLHAFSQHQVVLGLPPPPGKPSYLPVANSTRSFWFTDPDVVPGPNEGSEGPLTDDADICIIGSGITGVSAAYHLAHALVGNEEVVSGIGRPVKAVILEAREFCSGATGRNGGHITAHQFAHFRQIEKERGVDEALRTLAIEFYTVDELTRILAENGKEDYVDLTRGGRLMLMFSEEELAEEKADYEAAKKAGAQMGDVQWLSKEEVWKTYGAPYPGVLIPGNNLWPLKAVSVLFQLANKTSSRFSVDLHTQTPVTSVTSIPHANANSDIPFLRRHVVNTPRGSVSCSYVLHATNGYAAHLLPHLAGPDGIVPTRGQVMTVRAAVKIDELSTVGGTGNEGFEYWFPRPTKSEAGETPLVVVGGGREVAKGFEIYEVDDSVVNEDVGKALRDFLPIVFPEKYDRDTDPEMEWTGIMGYTQSGDPFVGPVVDSKQISAESNEFDGQFVSAGYTGHGMPRAFACAQVVADMIMADIQRKPFQIPEWFPKSYLTRELPLTQ</sequence>
<organism evidence="3 4">
    <name type="scientific">Antrodiella citrinella</name>
    <dbReference type="NCBI Taxonomy" id="2447956"/>
    <lineage>
        <taxon>Eukaryota</taxon>
        <taxon>Fungi</taxon>
        <taxon>Dikarya</taxon>
        <taxon>Basidiomycota</taxon>
        <taxon>Agaricomycotina</taxon>
        <taxon>Agaricomycetes</taxon>
        <taxon>Polyporales</taxon>
        <taxon>Steccherinaceae</taxon>
        <taxon>Antrodiella</taxon>
    </lineage>
</organism>
<evidence type="ECO:0000256" key="1">
    <source>
        <dbReference type="SAM" id="SignalP"/>
    </source>
</evidence>
<dbReference type="Gene3D" id="3.30.9.10">
    <property type="entry name" value="D-Amino Acid Oxidase, subunit A, domain 2"/>
    <property type="match status" value="1"/>
</dbReference>
<feature type="chain" id="PRO_5020743463" description="FAD dependent oxidoreductase domain-containing protein" evidence="1">
    <location>
        <begin position="25"/>
        <end position="516"/>
    </location>
</feature>
<dbReference type="PANTHER" id="PTHR13847">
    <property type="entry name" value="SARCOSINE DEHYDROGENASE-RELATED"/>
    <property type="match status" value="1"/>
</dbReference>